<proteinExistence type="predicted"/>
<keyword evidence="12" id="KW-1185">Reference proteome</keyword>
<dbReference type="PROSITE" id="PS00518">
    <property type="entry name" value="ZF_RING_1"/>
    <property type="match status" value="1"/>
</dbReference>
<dbReference type="Pfam" id="PF21355">
    <property type="entry name" value="TRAF-mep_MATH"/>
    <property type="match status" value="1"/>
</dbReference>
<dbReference type="InterPro" id="IPR017907">
    <property type="entry name" value="Znf_RING_CS"/>
</dbReference>
<feature type="domain" description="MATH" evidence="9">
    <location>
        <begin position="308"/>
        <end position="457"/>
    </location>
</feature>
<dbReference type="GO" id="GO:0031625">
    <property type="term" value="F:ubiquitin protein ligase binding"/>
    <property type="evidence" value="ECO:0007669"/>
    <property type="project" value="TreeGrafter"/>
</dbReference>
<dbReference type="PROSITE" id="PS50089">
    <property type="entry name" value="ZF_RING_2"/>
    <property type="match status" value="1"/>
</dbReference>
<comment type="subcellular location">
    <subcellularLocation>
        <location evidence="1">Cytoplasm</location>
    </subcellularLocation>
</comment>
<dbReference type="Pfam" id="PF02176">
    <property type="entry name" value="zf-TRAF"/>
    <property type="match status" value="2"/>
</dbReference>
<evidence type="ECO:0000256" key="3">
    <source>
        <dbReference type="ARBA" id="ARBA00022723"/>
    </source>
</evidence>
<name>A0A8S4Q5V3_OWEFU</name>
<dbReference type="OrthoDB" id="5574452at2759"/>
<dbReference type="SMART" id="SM00061">
    <property type="entry name" value="MATH"/>
    <property type="match status" value="1"/>
</dbReference>
<feature type="domain" description="TRAF-type" evidence="10">
    <location>
        <begin position="210"/>
        <end position="267"/>
    </location>
</feature>
<dbReference type="Gene3D" id="2.60.210.10">
    <property type="entry name" value="Apoptosis, Tumor Necrosis Factor Receptor Associated Protein 2, Chain A"/>
    <property type="match status" value="1"/>
</dbReference>
<dbReference type="GO" id="GO:0008270">
    <property type="term" value="F:zinc ion binding"/>
    <property type="evidence" value="ECO:0007669"/>
    <property type="project" value="UniProtKB-KW"/>
</dbReference>
<feature type="domain" description="TRAF-type" evidence="10">
    <location>
        <begin position="101"/>
        <end position="154"/>
    </location>
</feature>
<dbReference type="PROSITE" id="PS50144">
    <property type="entry name" value="MATH"/>
    <property type="match status" value="1"/>
</dbReference>
<evidence type="ECO:0000259" key="8">
    <source>
        <dbReference type="PROSITE" id="PS50089"/>
    </source>
</evidence>
<feature type="zinc finger region" description="TRAF-type" evidence="7">
    <location>
        <begin position="156"/>
        <end position="209"/>
    </location>
</feature>
<dbReference type="SUPFAM" id="SSF57850">
    <property type="entry name" value="RING/U-box"/>
    <property type="match status" value="1"/>
</dbReference>
<feature type="zinc finger region" description="TRAF-type" evidence="7">
    <location>
        <begin position="210"/>
        <end position="267"/>
    </location>
</feature>
<keyword evidence="5 7" id="KW-0863">Zinc-finger</keyword>
<dbReference type="InterPro" id="IPR002083">
    <property type="entry name" value="MATH/TRAF_dom"/>
</dbReference>
<evidence type="ECO:0000256" key="2">
    <source>
        <dbReference type="ARBA" id="ARBA00022490"/>
    </source>
</evidence>
<dbReference type="PIRSF" id="PIRSF015614">
    <property type="entry name" value="TRAF"/>
    <property type="match status" value="1"/>
</dbReference>
<feature type="zinc finger region" description="TRAF-type" evidence="7">
    <location>
        <begin position="101"/>
        <end position="154"/>
    </location>
</feature>
<dbReference type="InterPro" id="IPR001841">
    <property type="entry name" value="Znf_RING"/>
</dbReference>
<dbReference type="PANTHER" id="PTHR10131">
    <property type="entry name" value="TNF RECEPTOR ASSOCIATED FACTOR"/>
    <property type="match status" value="1"/>
</dbReference>
<dbReference type="FunFam" id="3.30.40.10:FF:000121">
    <property type="entry name" value="TNF receptor-associated factor"/>
    <property type="match status" value="1"/>
</dbReference>
<gene>
    <name evidence="11" type="ORF">OFUS_LOCUS25131</name>
</gene>
<evidence type="ECO:0000313" key="11">
    <source>
        <dbReference type="EMBL" id="CAH1801329.1"/>
    </source>
</evidence>
<dbReference type="FunFam" id="2.60.210.10:FF:000007">
    <property type="entry name" value="TNF receptor-associated factor"/>
    <property type="match status" value="1"/>
</dbReference>
<keyword evidence="3 7" id="KW-0479">Metal-binding</keyword>
<dbReference type="FunFam" id="3.30.40.10:FF:000179">
    <property type="entry name" value="TNF receptor-associated factor"/>
    <property type="match status" value="1"/>
</dbReference>
<keyword evidence="2" id="KW-0963">Cytoplasm</keyword>
<dbReference type="InterPro" id="IPR012227">
    <property type="entry name" value="TNF_rcpt-assoc_TRAF_met"/>
</dbReference>
<evidence type="ECO:0008006" key="13">
    <source>
        <dbReference type="Google" id="ProtNLM"/>
    </source>
</evidence>
<evidence type="ECO:0000256" key="5">
    <source>
        <dbReference type="ARBA" id="ARBA00022771"/>
    </source>
</evidence>
<dbReference type="AlphaFoldDB" id="A0A8S4Q5V3"/>
<dbReference type="GO" id="GO:0042981">
    <property type="term" value="P:regulation of apoptotic process"/>
    <property type="evidence" value="ECO:0007669"/>
    <property type="project" value="InterPro"/>
</dbReference>
<evidence type="ECO:0000313" key="12">
    <source>
        <dbReference type="Proteomes" id="UP000749559"/>
    </source>
</evidence>
<dbReference type="Proteomes" id="UP000749559">
    <property type="component" value="Unassembled WGS sequence"/>
</dbReference>
<evidence type="ECO:0000256" key="6">
    <source>
        <dbReference type="ARBA" id="ARBA00022833"/>
    </source>
</evidence>
<evidence type="ECO:0000256" key="7">
    <source>
        <dbReference type="PROSITE-ProRule" id="PRU00207"/>
    </source>
</evidence>
<sequence>MPGYDITFVERPKRQFFCQICHLVLRDCVQLSNCGHRFCDTCLQEYLSEGVFKCPEDELPLDYAKIYPDTDLQTEIMTNIVRCMHHKDGCKWTDTLQNLQTHLDMCRYNAIPCPNQCAARLSRIVVDDHLEFTCPRRKVTCDICGQEFTGEYMEDSHSGNCPVEIVWCENKCGAKLQRRYLNNHMRNECHKRLVPCRFCNKQFVFETLQSHSYNCPRFPIPCPNRCDPAKIPREDIEKHIENQCPSATVPCSFAQAGCKHKCPRYSLDQHLDANTKYHLNLMQDLVATQDNQLESLRNKITDLTCITDGILTWKMDDYKNMFATTKAKTSHEICSESFYTSRYGYKLGATVFLNGNGSGEDKYLSLYIRLLPGEYDNLLEWPFRLPITFTLFDQNEHFEKRVNIRESFLPDISWKHFQKPEKDSDALGFGYPKFISHVMLNTRNYIKDDALFIQIKVDTSKVIPM</sequence>
<comment type="caution">
    <text evidence="11">The sequence shown here is derived from an EMBL/GenBank/DDBJ whole genome shotgun (WGS) entry which is preliminary data.</text>
</comment>
<dbReference type="EMBL" id="CAIIXF020000012">
    <property type="protein sequence ID" value="CAH1801329.1"/>
    <property type="molecule type" value="Genomic_DNA"/>
</dbReference>
<evidence type="ECO:0000256" key="4">
    <source>
        <dbReference type="ARBA" id="ARBA00022737"/>
    </source>
</evidence>
<dbReference type="PANTHER" id="PTHR10131:SF94">
    <property type="entry name" value="TNF RECEPTOR-ASSOCIATED FACTOR 4"/>
    <property type="match status" value="1"/>
</dbReference>
<evidence type="ECO:0000259" key="10">
    <source>
        <dbReference type="PROSITE" id="PS50145"/>
    </source>
</evidence>
<protein>
    <recommendedName>
        <fullName evidence="13">TNF receptor-associated factor 4</fullName>
    </recommendedName>
</protein>
<evidence type="ECO:0000256" key="1">
    <source>
        <dbReference type="ARBA" id="ARBA00004496"/>
    </source>
</evidence>
<reference evidence="11" key="1">
    <citation type="submission" date="2022-03" db="EMBL/GenBank/DDBJ databases">
        <authorList>
            <person name="Martin C."/>
        </authorList>
    </citation>
    <scope>NUCLEOTIDE SEQUENCE</scope>
</reference>
<evidence type="ECO:0000259" key="9">
    <source>
        <dbReference type="PROSITE" id="PS50144"/>
    </source>
</evidence>
<accession>A0A8S4Q5V3</accession>
<dbReference type="GO" id="GO:0005164">
    <property type="term" value="F:tumor necrosis factor receptor binding"/>
    <property type="evidence" value="ECO:0007669"/>
    <property type="project" value="TreeGrafter"/>
</dbReference>
<dbReference type="PROSITE" id="PS50145">
    <property type="entry name" value="ZF_TRAF"/>
    <property type="match status" value="3"/>
</dbReference>
<dbReference type="SMART" id="SM00184">
    <property type="entry name" value="RING"/>
    <property type="match status" value="1"/>
</dbReference>
<dbReference type="GO" id="GO:0005737">
    <property type="term" value="C:cytoplasm"/>
    <property type="evidence" value="ECO:0007669"/>
    <property type="project" value="UniProtKB-SubCell"/>
</dbReference>
<dbReference type="GO" id="GO:0007165">
    <property type="term" value="P:signal transduction"/>
    <property type="evidence" value="ECO:0007669"/>
    <property type="project" value="InterPro"/>
</dbReference>
<dbReference type="InterPro" id="IPR008974">
    <property type="entry name" value="TRAF-like"/>
</dbReference>
<keyword evidence="4" id="KW-0677">Repeat</keyword>
<feature type="domain" description="TRAF-type" evidence="10">
    <location>
        <begin position="156"/>
        <end position="209"/>
    </location>
</feature>
<keyword evidence="6 7" id="KW-0862">Zinc</keyword>
<dbReference type="Gene3D" id="3.30.40.10">
    <property type="entry name" value="Zinc/RING finger domain, C3HC4 (zinc finger)"/>
    <property type="match status" value="4"/>
</dbReference>
<dbReference type="InterPro" id="IPR049342">
    <property type="entry name" value="TRAF1-6_MATH_dom"/>
</dbReference>
<feature type="domain" description="RING-type" evidence="8">
    <location>
        <begin position="18"/>
        <end position="58"/>
    </location>
</feature>
<organism evidence="11 12">
    <name type="scientific">Owenia fusiformis</name>
    <name type="common">Polychaete worm</name>
    <dbReference type="NCBI Taxonomy" id="6347"/>
    <lineage>
        <taxon>Eukaryota</taxon>
        <taxon>Metazoa</taxon>
        <taxon>Spiralia</taxon>
        <taxon>Lophotrochozoa</taxon>
        <taxon>Annelida</taxon>
        <taxon>Polychaeta</taxon>
        <taxon>Sedentaria</taxon>
        <taxon>Canalipalpata</taxon>
        <taxon>Sabellida</taxon>
        <taxon>Oweniida</taxon>
        <taxon>Oweniidae</taxon>
        <taxon>Owenia</taxon>
    </lineage>
</organism>
<dbReference type="InterPro" id="IPR013083">
    <property type="entry name" value="Znf_RING/FYVE/PHD"/>
</dbReference>
<dbReference type="InterPro" id="IPR001293">
    <property type="entry name" value="Znf_TRAF"/>
</dbReference>
<dbReference type="GO" id="GO:0043122">
    <property type="term" value="P:regulation of canonical NF-kappaB signal transduction"/>
    <property type="evidence" value="ECO:0007669"/>
    <property type="project" value="TreeGrafter"/>
</dbReference>
<dbReference type="SUPFAM" id="SSF49599">
    <property type="entry name" value="TRAF domain-like"/>
    <property type="match status" value="3"/>
</dbReference>
<dbReference type="Pfam" id="PF13923">
    <property type="entry name" value="zf-C3HC4_2"/>
    <property type="match status" value="1"/>
</dbReference>